<keyword evidence="1" id="KW-0812">Transmembrane</keyword>
<evidence type="ECO:0000256" key="1">
    <source>
        <dbReference type="SAM" id="Phobius"/>
    </source>
</evidence>
<protein>
    <recommendedName>
        <fullName evidence="3">DUF559 domain-containing protein</fullName>
    </recommendedName>
</protein>
<name>A0A6C0HD40_9ZZZZ</name>
<dbReference type="Gene3D" id="3.40.960.10">
    <property type="entry name" value="VSR Endonuclease"/>
    <property type="match status" value="1"/>
</dbReference>
<keyword evidence="1" id="KW-0472">Membrane</keyword>
<evidence type="ECO:0000313" key="2">
    <source>
        <dbReference type="EMBL" id="QHT78541.1"/>
    </source>
</evidence>
<dbReference type="AlphaFoldDB" id="A0A6C0HD40"/>
<reference evidence="2" key="1">
    <citation type="journal article" date="2020" name="Nature">
        <title>Giant virus diversity and host interactions through global metagenomics.</title>
        <authorList>
            <person name="Schulz F."/>
            <person name="Roux S."/>
            <person name="Paez-Espino D."/>
            <person name="Jungbluth S."/>
            <person name="Walsh D.A."/>
            <person name="Denef V.J."/>
            <person name="McMahon K.D."/>
            <person name="Konstantinidis K.T."/>
            <person name="Eloe-Fadrosh E.A."/>
            <person name="Kyrpides N.C."/>
            <person name="Woyke T."/>
        </authorList>
    </citation>
    <scope>NUCLEOTIDE SEQUENCE</scope>
    <source>
        <strain evidence="2">GVMAG-M-3300023179-92</strain>
    </source>
</reference>
<keyword evidence="1" id="KW-1133">Transmembrane helix</keyword>
<sequence length="182" mass="21756">MAKRSMTVSEWWNNNGIYCIIIGCFIGLLLFYFFGKNDKNTDEIHNFFYKGKDYSQRLKRGPFESKGELICKDVATRLFNKPFRKIRPNFLKNEKTGNNLEIDVYNDDLKLGIEYSGRQHYEYVPHFHKDMNAFLEQKYRDEVKEKKCKENGINLIIVPYTVKHKDIEHFIYKEAKQLGYKV</sequence>
<feature type="transmembrane region" description="Helical" evidence="1">
    <location>
        <begin position="15"/>
        <end position="34"/>
    </location>
</feature>
<accession>A0A6C0HD40</accession>
<proteinExistence type="predicted"/>
<evidence type="ECO:0008006" key="3">
    <source>
        <dbReference type="Google" id="ProtNLM"/>
    </source>
</evidence>
<organism evidence="2">
    <name type="scientific">viral metagenome</name>
    <dbReference type="NCBI Taxonomy" id="1070528"/>
    <lineage>
        <taxon>unclassified sequences</taxon>
        <taxon>metagenomes</taxon>
        <taxon>organismal metagenomes</taxon>
    </lineage>
</organism>
<dbReference type="PROSITE" id="PS51257">
    <property type="entry name" value="PROKAR_LIPOPROTEIN"/>
    <property type="match status" value="1"/>
</dbReference>
<dbReference type="EMBL" id="MN739934">
    <property type="protein sequence ID" value="QHT78541.1"/>
    <property type="molecule type" value="Genomic_DNA"/>
</dbReference>